<organism evidence="2 3">
    <name type="scientific">Albula glossodonta</name>
    <name type="common">roundjaw bonefish</name>
    <dbReference type="NCBI Taxonomy" id="121402"/>
    <lineage>
        <taxon>Eukaryota</taxon>
        <taxon>Metazoa</taxon>
        <taxon>Chordata</taxon>
        <taxon>Craniata</taxon>
        <taxon>Vertebrata</taxon>
        <taxon>Euteleostomi</taxon>
        <taxon>Actinopterygii</taxon>
        <taxon>Neopterygii</taxon>
        <taxon>Teleostei</taxon>
        <taxon>Albuliformes</taxon>
        <taxon>Albulidae</taxon>
        <taxon>Albula</taxon>
    </lineage>
</organism>
<evidence type="ECO:0000313" key="3">
    <source>
        <dbReference type="Proteomes" id="UP000824540"/>
    </source>
</evidence>
<keyword evidence="3" id="KW-1185">Reference proteome</keyword>
<evidence type="ECO:0000313" key="2">
    <source>
        <dbReference type="EMBL" id="KAG9329193.1"/>
    </source>
</evidence>
<dbReference type="InterPro" id="IPR007110">
    <property type="entry name" value="Ig-like_dom"/>
</dbReference>
<sequence length="325" mass="37152">MVTLAAYGRRRLRRADALCAPAACEEWTAHVVSEIKALTGSCVVIPCTFTYPGIQRADSQLRGMWFREKYQTKIDDIKDHDTDKYCYRTEIPEHDKYSYNHACVTVNTYKEVPEPKVTHQGDPVEGSPHIFMCTIYHTCPSNIPKLTWSGRTEQEPIIQHKDIGQGKWEIMSILTFIPKEEDDHTDLTCTVEYHGKVTFSRQLRRRVPWHVIPPSHVTTGPRFDPHCRRNRQSHIAYRHRKIMQCSADQEGSPESDMTNRYGGARRSWVNCCLANADLHFILLKGATAEVFLGKLPGNLGVTQAQLPHPYATLLFLSDFKGTESH</sequence>
<dbReference type="Proteomes" id="UP000824540">
    <property type="component" value="Unassembled WGS sequence"/>
</dbReference>
<reference evidence="2" key="1">
    <citation type="thesis" date="2021" institute="BYU ScholarsArchive" country="Provo, UT, USA">
        <title>Applications of and Algorithms for Genome Assembly and Genomic Analyses with an Emphasis on Marine Teleosts.</title>
        <authorList>
            <person name="Pickett B.D."/>
        </authorList>
    </citation>
    <scope>NUCLEOTIDE SEQUENCE</scope>
    <source>
        <strain evidence="2">HI-2016</strain>
    </source>
</reference>
<dbReference type="PANTHER" id="PTHR46484">
    <property type="entry name" value="SI:CH211-171H4.5-RELATED"/>
    <property type="match status" value="1"/>
</dbReference>
<dbReference type="EMBL" id="JAFBMS010001399">
    <property type="protein sequence ID" value="KAG9329193.1"/>
    <property type="molecule type" value="Genomic_DNA"/>
</dbReference>
<protein>
    <recommendedName>
        <fullName evidence="1">Ig-like domain-containing protein</fullName>
    </recommendedName>
</protein>
<evidence type="ECO:0000259" key="1">
    <source>
        <dbReference type="PROSITE" id="PS50835"/>
    </source>
</evidence>
<dbReference type="PROSITE" id="PS50835">
    <property type="entry name" value="IG_LIKE"/>
    <property type="match status" value="1"/>
</dbReference>
<dbReference type="AlphaFoldDB" id="A0A8T2MNQ8"/>
<gene>
    <name evidence="2" type="ORF">JZ751_006609</name>
</gene>
<name>A0A8T2MNQ8_9TELE</name>
<dbReference type="PANTHER" id="PTHR46484:SF7">
    <property type="entry name" value="MYELIN-ASSOCIATED GLYCOPROTEIN-LIKE-RELATED"/>
    <property type="match status" value="1"/>
</dbReference>
<dbReference type="Gene3D" id="2.60.40.10">
    <property type="entry name" value="Immunoglobulins"/>
    <property type="match status" value="2"/>
</dbReference>
<dbReference type="OrthoDB" id="10039395at2759"/>
<proteinExistence type="predicted"/>
<dbReference type="InterPro" id="IPR013783">
    <property type="entry name" value="Ig-like_fold"/>
</dbReference>
<dbReference type="SUPFAM" id="SSF48726">
    <property type="entry name" value="Immunoglobulin"/>
    <property type="match status" value="1"/>
</dbReference>
<feature type="domain" description="Ig-like" evidence="1">
    <location>
        <begin position="115"/>
        <end position="200"/>
    </location>
</feature>
<accession>A0A8T2MNQ8</accession>
<dbReference type="InterPro" id="IPR036179">
    <property type="entry name" value="Ig-like_dom_sf"/>
</dbReference>
<comment type="caution">
    <text evidence="2">The sequence shown here is derived from an EMBL/GenBank/DDBJ whole genome shotgun (WGS) entry which is preliminary data.</text>
</comment>